<dbReference type="Gene3D" id="1.20.1560.10">
    <property type="entry name" value="ABC transporter type 1, transmembrane domain"/>
    <property type="match status" value="1"/>
</dbReference>
<gene>
    <name evidence="12" type="ORF">SE18_23085</name>
</gene>
<dbReference type="Gene3D" id="3.40.50.300">
    <property type="entry name" value="P-loop containing nucleotide triphosphate hydrolases"/>
    <property type="match status" value="1"/>
</dbReference>
<evidence type="ECO:0000256" key="2">
    <source>
        <dbReference type="ARBA" id="ARBA00022448"/>
    </source>
</evidence>
<feature type="transmembrane region" description="Helical" evidence="9">
    <location>
        <begin position="174"/>
        <end position="192"/>
    </location>
</feature>
<feature type="transmembrane region" description="Helical" evidence="9">
    <location>
        <begin position="33"/>
        <end position="59"/>
    </location>
</feature>
<keyword evidence="5" id="KW-0547">Nucleotide-binding</keyword>
<dbReference type="Pfam" id="PF00664">
    <property type="entry name" value="ABC_membrane"/>
    <property type="match status" value="1"/>
</dbReference>
<feature type="domain" description="ABC transmembrane type-1" evidence="11">
    <location>
        <begin position="35"/>
        <end position="317"/>
    </location>
</feature>
<evidence type="ECO:0000259" key="11">
    <source>
        <dbReference type="PROSITE" id="PS50929"/>
    </source>
</evidence>
<dbReference type="GO" id="GO:0016887">
    <property type="term" value="F:ATP hydrolysis activity"/>
    <property type="evidence" value="ECO:0007669"/>
    <property type="project" value="InterPro"/>
</dbReference>
<name>A0A0P6YGU6_9CHLR</name>
<evidence type="ECO:0000256" key="8">
    <source>
        <dbReference type="ARBA" id="ARBA00023136"/>
    </source>
</evidence>
<dbReference type="RefSeq" id="WP_054536819.1">
    <property type="nucleotide sequence ID" value="NZ_LGKP01000035.1"/>
</dbReference>
<dbReference type="OrthoDB" id="9762778at2"/>
<comment type="subcellular location">
    <subcellularLocation>
        <location evidence="1">Cell membrane</location>
        <topology evidence="1">Multi-pass membrane protein</topology>
    </subcellularLocation>
</comment>
<dbReference type="InterPro" id="IPR036640">
    <property type="entry name" value="ABC1_TM_sf"/>
</dbReference>
<dbReference type="InterPro" id="IPR039421">
    <property type="entry name" value="Type_1_exporter"/>
</dbReference>
<dbReference type="Proteomes" id="UP000050277">
    <property type="component" value="Unassembled WGS sequence"/>
</dbReference>
<dbReference type="InterPro" id="IPR003593">
    <property type="entry name" value="AAA+_ATPase"/>
</dbReference>
<dbReference type="GO" id="GO:0005524">
    <property type="term" value="F:ATP binding"/>
    <property type="evidence" value="ECO:0007669"/>
    <property type="project" value="UniProtKB-KW"/>
</dbReference>
<keyword evidence="6" id="KW-0067">ATP-binding</keyword>
<dbReference type="Pfam" id="PF00005">
    <property type="entry name" value="ABC_tran"/>
    <property type="match status" value="1"/>
</dbReference>
<accession>A0A0P6YGU6</accession>
<feature type="transmembrane region" description="Helical" evidence="9">
    <location>
        <begin position="71"/>
        <end position="92"/>
    </location>
</feature>
<sequence length="603" mass="66832">MFAGLDTENYDRQYGDRELMGRMLSYFRAHRRTALWTVLLICGLGLLNTVPPFLVAQAVQRIGEANPDWNIIWLLASGGVVFGVLQWAMGWVRQRLTAKIVADVISALRNDAFNAAISHDLSFFDDLRSGRIISRITSDTQEFAQVSRLIIEIVSQVLTVIALLIYLLSVSVPLSLGIIGFTPIVIGLALGFRRLARFVTRKGFQVLGEVNSSIQEAVTGISIAKNFRQEARIYGEFSEINQQSYGVNLRRGFVLSNVFPTLNVVSGFGTAALIYWGGLSVIDLSISLAAWYVFVRSVDLFWFPLLNISAFWSQFQAGLAAAERIFALIDAEHSVKQTDQQTTERLRGEIVFDHVEFRYGRKEPVLNDFSLTIAPGESIALVGHTGAGKSSIAKLITRFYEFQAGKITVDGHDIRSLDLHSYRQQLGIVTQTPFLFDGTVADNIRYAAPHLSDAELEAVATQIGGGEWLETLPQGLQSQVGERGNKLSLGQRQLVALTRVLAAQPAIFILDEATASIDPFTETQIQQAMDLILSRSTAILIAHRLSTVRSADRIIVLNQGQIIEEGSHEQLMDQGGHYADLYDTYFRHQSLSYIESRGAARSV</sequence>
<dbReference type="CDD" id="cd07346">
    <property type="entry name" value="ABC_6TM_exporters"/>
    <property type="match status" value="1"/>
</dbReference>
<dbReference type="PANTHER" id="PTHR43394:SF1">
    <property type="entry name" value="ATP-BINDING CASSETTE SUB-FAMILY B MEMBER 10, MITOCHONDRIAL"/>
    <property type="match status" value="1"/>
</dbReference>
<comment type="caution">
    <text evidence="12">The sequence shown here is derived from an EMBL/GenBank/DDBJ whole genome shotgun (WGS) entry which is preliminary data.</text>
</comment>
<dbReference type="SUPFAM" id="SSF90123">
    <property type="entry name" value="ABC transporter transmembrane region"/>
    <property type="match status" value="1"/>
</dbReference>
<organism evidence="12 13">
    <name type="scientific">Herpetosiphon geysericola</name>
    <dbReference type="NCBI Taxonomy" id="70996"/>
    <lineage>
        <taxon>Bacteria</taxon>
        <taxon>Bacillati</taxon>
        <taxon>Chloroflexota</taxon>
        <taxon>Chloroflexia</taxon>
        <taxon>Herpetosiphonales</taxon>
        <taxon>Herpetosiphonaceae</taxon>
        <taxon>Herpetosiphon</taxon>
    </lineage>
</organism>
<dbReference type="AlphaFoldDB" id="A0A0P6YGU6"/>
<dbReference type="STRING" id="70996.SE18_23085"/>
<evidence type="ECO:0000256" key="3">
    <source>
        <dbReference type="ARBA" id="ARBA00022475"/>
    </source>
</evidence>
<evidence type="ECO:0000256" key="1">
    <source>
        <dbReference type="ARBA" id="ARBA00004651"/>
    </source>
</evidence>
<keyword evidence="13" id="KW-1185">Reference proteome</keyword>
<dbReference type="InterPro" id="IPR003439">
    <property type="entry name" value="ABC_transporter-like_ATP-bd"/>
</dbReference>
<feature type="transmembrane region" description="Helical" evidence="9">
    <location>
        <begin position="273"/>
        <end position="294"/>
    </location>
</feature>
<dbReference type="PANTHER" id="PTHR43394">
    <property type="entry name" value="ATP-DEPENDENT PERMEASE MDL1, MITOCHONDRIAL"/>
    <property type="match status" value="1"/>
</dbReference>
<evidence type="ECO:0000313" key="13">
    <source>
        <dbReference type="Proteomes" id="UP000050277"/>
    </source>
</evidence>
<proteinExistence type="predicted"/>
<dbReference type="PROSITE" id="PS50929">
    <property type="entry name" value="ABC_TM1F"/>
    <property type="match status" value="1"/>
</dbReference>
<dbReference type="GO" id="GO:0015421">
    <property type="term" value="F:ABC-type oligopeptide transporter activity"/>
    <property type="evidence" value="ECO:0007669"/>
    <property type="project" value="TreeGrafter"/>
</dbReference>
<evidence type="ECO:0000256" key="4">
    <source>
        <dbReference type="ARBA" id="ARBA00022692"/>
    </source>
</evidence>
<evidence type="ECO:0000259" key="10">
    <source>
        <dbReference type="PROSITE" id="PS50893"/>
    </source>
</evidence>
<keyword evidence="8 9" id="KW-0472">Membrane</keyword>
<reference evidence="12 13" key="1">
    <citation type="submission" date="2015-07" db="EMBL/GenBank/DDBJ databases">
        <title>Whole genome sequence of Herpetosiphon geysericola DSM 7119.</title>
        <authorList>
            <person name="Hemp J."/>
            <person name="Ward L.M."/>
            <person name="Pace L.A."/>
            <person name="Fischer W.W."/>
        </authorList>
    </citation>
    <scope>NUCLEOTIDE SEQUENCE [LARGE SCALE GENOMIC DNA]</scope>
    <source>
        <strain evidence="12 13">DSM 7119</strain>
    </source>
</reference>
<dbReference type="InterPro" id="IPR027417">
    <property type="entry name" value="P-loop_NTPase"/>
</dbReference>
<keyword evidence="2" id="KW-0813">Transport</keyword>
<evidence type="ECO:0000313" key="12">
    <source>
        <dbReference type="EMBL" id="KPL81511.1"/>
    </source>
</evidence>
<evidence type="ECO:0000256" key="7">
    <source>
        <dbReference type="ARBA" id="ARBA00022989"/>
    </source>
</evidence>
<evidence type="ECO:0000256" key="6">
    <source>
        <dbReference type="ARBA" id="ARBA00022840"/>
    </source>
</evidence>
<feature type="transmembrane region" description="Helical" evidence="9">
    <location>
        <begin position="149"/>
        <end position="168"/>
    </location>
</feature>
<protein>
    <submittedName>
        <fullName evidence="12">ABC transporter</fullName>
    </submittedName>
</protein>
<dbReference type="PATRIC" id="fig|70996.4.peg.2441"/>
<dbReference type="EMBL" id="LGKP01000035">
    <property type="protein sequence ID" value="KPL81511.1"/>
    <property type="molecule type" value="Genomic_DNA"/>
</dbReference>
<dbReference type="FunFam" id="3.40.50.300:FF:000299">
    <property type="entry name" value="ABC transporter ATP-binding protein/permease"/>
    <property type="match status" value="1"/>
</dbReference>
<dbReference type="SMART" id="SM00382">
    <property type="entry name" value="AAA"/>
    <property type="match status" value="1"/>
</dbReference>
<keyword evidence="7 9" id="KW-1133">Transmembrane helix</keyword>
<keyword evidence="3" id="KW-1003">Cell membrane</keyword>
<dbReference type="InterPro" id="IPR011527">
    <property type="entry name" value="ABC1_TM_dom"/>
</dbReference>
<evidence type="ECO:0000256" key="5">
    <source>
        <dbReference type="ARBA" id="ARBA00022741"/>
    </source>
</evidence>
<keyword evidence="4 9" id="KW-0812">Transmembrane</keyword>
<feature type="domain" description="ABC transporter" evidence="10">
    <location>
        <begin position="350"/>
        <end position="584"/>
    </location>
</feature>
<evidence type="ECO:0000256" key="9">
    <source>
        <dbReference type="SAM" id="Phobius"/>
    </source>
</evidence>
<dbReference type="PROSITE" id="PS50893">
    <property type="entry name" value="ABC_TRANSPORTER_2"/>
    <property type="match status" value="1"/>
</dbReference>
<dbReference type="SUPFAM" id="SSF52540">
    <property type="entry name" value="P-loop containing nucleoside triphosphate hydrolases"/>
    <property type="match status" value="1"/>
</dbReference>
<dbReference type="GO" id="GO:0005886">
    <property type="term" value="C:plasma membrane"/>
    <property type="evidence" value="ECO:0007669"/>
    <property type="project" value="UniProtKB-SubCell"/>
</dbReference>